<protein>
    <recommendedName>
        <fullName evidence="2">IS1 family transposase</fullName>
    </recommendedName>
</protein>
<proteinExistence type="predicted"/>
<sequence length="73" mass="8802">MSLADLDLNIPCPSCGSSNVYWWRTYKRRHRYVCRACDHRFFADNKLLDIVDTPETEYEKDVWDIRNLQQFSV</sequence>
<comment type="caution">
    <text evidence="1">The sequence shown here is derived from an EMBL/GenBank/DDBJ whole genome shotgun (WGS) entry which is preliminary data.</text>
</comment>
<evidence type="ECO:0000313" key="1">
    <source>
        <dbReference type="EMBL" id="HFM96221.1"/>
    </source>
</evidence>
<reference evidence="1" key="1">
    <citation type="journal article" date="2020" name="mSystems">
        <title>Genome- and Community-Level Interaction Insights into Carbon Utilization and Element Cycling Functions of Hydrothermarchaeota in Hydrothermal Sediment.</title>
        <authorList>
            <person name="Zhou Z."/>
            <person name="Liu Y."/>
            <person name="Xu W."/>
            <person name="Pan J."/>
            <person name="Luo Z.H."/>
            <person name="Li M."/>
        </authorList>
    </citation>
    <scope>NUCLEOTIDE SEQUENCE [LARGE SCALE GENOMIC DNA]</scope>
    <source>
        <strain evidence="1">SpSt-418</strain>
    </source>
</reference>
<evidence type="ECO:0008006" key="2">
    <source>
        <dbReference type="Google" id="ProtNLM"/>
    </source>
</evidence>
<name>A0A7C3PLX6_9CYAN</name>
<accession>A0A7C3PLX6</accession>
<dbReference type="EMBL" id="DSRU01000007">
    <property type="protein sequence ID" value="HFM96221.1"/>
    <property type="molecule type" value="Genomic_DNA"/>
</dbReference>
<gene>
    <name evidence="1" type="ORF">ENR64_00350</name>
</gene>
<dbReference type="SUPFAM" id="SSF57783">
    <property type="entry name" value="Zinc beta-ribbon"/>
    <property type="match status" value="1"/>
</dbReference>
<organism evidence="1">
    <name type="scientific">Oscillatoriales cyanobacterium SpSt-418</name>
    <dbReference type="NCBI Taxonomy" id="2282169"/>
    <lineage>
        <taxon>Bacteria</taxon>
        <taxon>Bacillati</taxon>
        <taxon>Cyanobacteriota</taxon>
        <taxon>Cyanophyceae</taxon>
        <taxon>Oscillatoriophycideae</taxon>
        <taxon>Oscillatoriales</taxon>
    </lineage>
</organism>
<dbReference type="AlphaFoldDB" id="A0A7C3PLX6"/>